<name>A0A8J2LL17_9HEXA</name>
<proteinExistence type="predicted"/>
<gene>
    <name evidence="1" type="ORF">AFUS01_LOCUS34310</name>
</gene>
<evidence type="ECO:0000313" key="2">
    <source>
        <dbReference type="Proteomes" id="UP000708208"/>
    </source>
</evidence>
<feature type="non-terminal residue" evidence="1">
    <location>
        <position position="1"/>
    </location>
</feature>
<protein>
    <submittedName>
        <fullName evidence="1">Uncharacterized protein</fullName>
    </submittedName>
</protein>
<keyword evidence="2" id="KW-1185">Reference proteome</keyword>
<dbReference type="EMBL" id="CAJVCH010531798">
    <property type="protein sequence ID" value="CAG7824135.1"/>
    <property type="molecule type" value="Genomic_DNA"/>
</dbReference>
<dbReference type="Proteomes" id="UP000708208">
    <property type="component" value="Unassembled WGS sequence"/>
</dbReference>
<feature type="non-terminal residue" evidence="1">
    <location>
        <position position="150"/>
    </location>
</feature>
<dbReference type="AlphaFoldDB" id="A0A8J2LL17"/>
<comment type="caution">
    <text evidence="1">The sequence shown here is derived from an EMBL/GenBank/DDBJ whole genome shotgun (WGS) entry which is preliminary data.</text>
</comment>
<reference evidence="1" key="1">
    <citation type="submission" date="2021-06" db="EMBL/GenBank/DDBJ databases">
        <authorList>
            <person name="Hodson N. C."/>
            <person name="Mongue J. A."/>
            <person name="Jaron S. K."/>
        </authorList>
    </citation>
    <scope>NUCLEOTIDE SEQUENCE</scope>
</reference>
<accession>A0A8J2LL17</accession>
<sequence>SMGKRTAISTGEIPEAGYSTPSDFDIVVFLNGKKPPFRQVLDEFMETFRESQNIVIKYSSDEHFICIVYKGYRIDISPATNLRNGIIQNLLELRSGDTQQVKIMEIIASANYDQKTIRAYSPSLTEYAVEFVKNESTFAHALIRLAKFWN</sequence>
<organism evidence="1 2">
    <name type="scientific">Allacma fusca</name>
    <dbReference type="NCBI Taxonomy" id="39272"/>
    <lineage>
        <taxon>Eukaryota</taxon>
        <taxon>Metazoa</taxon>
        <taxon>Ecdysozoa</taxon>
        <taxon>Arthropoda</taxon>
        <taxon>Hexapoda</taxon>
        <taxon>Collembola</taxon>
        <taxon>Symphypleona</taxon>
        <taxon>Sminthuridae</taxon>
        <taxon>Allacma</taxon>
    </lineage>
</organism>
<evidence type="ECO:0000313" key="1">
    <source>
        <dbReference type="EMBL" id="CAG7824135.1"/>
    </source>
</evidence>